<evidence type="ECO:0000313" key="3">
    <source>
        <dbReference type="Ensembl" id="ENSBIXP00005039706.1"/>
    </source>
</evidence>
<proteinExistence type="predicted"/>
<feature type="region of interest" description="Disordered" evidence="1">
    <location>
        <begin position="279"/>
        <end position="303"/>
    </location>
</feature>
<accession>A0A4W2I722</accession>
<organism evidence="3 4">
    <name type="scientific">Bos indicus x Bos taurus</name>
    <name type="common">Hybrid cattle</name>
    <dbReference type="NCBI Taxonomy" id="30522"/>
    <lineage>
        <taxon>Eukaryota</taxon>
        <taxon>Metazoa</taxon>
        <taxon>Chordata</taxon>
        <taxon>Craniata</taxon>
        <taxon>Vertebrata</taxon>
        <taxon>Euteleostomi</taxon>
        <taxon>Mammalia</taxon>
        <taxon>Eutheria</taxon>
        <taxon>Laurasiatheria</taxon>
        <taxon>Artiodactyla</taxon>
        <taxon>Ruminantia</taxon>
        <taxon>Pecora</taxon>
        <taxon>Bovidae</taxon>
        <taxon>Bovinae</taxon>
        <taxon>Bos</taxon>
    </lineage>
</organism>
<name>A0A4W2I722_BOBOX</name>
<reference evidence="3 4" key="1">
    <citation type="submission" date="2018-11" db="EMBL/GenBank/DDBJ databases">
        <title>Haplotype-resolved cattle genomes.</title>
        <authorList>
            <person name="Low W.Y."/>
            <person name="Tearle R."/>
            <person name="Bickhart D.M."/>
            <person name="Rosen B.D."/>
            <person name="Koren S."/>
            <person name="Rhie A."/>
            <person name="Hiendleder S."/>
            <person name="Phillippy A.M."/>
            <person name="Smith T.P.L."/>
            <person name="Williams J.L."/>
        </authorList>
    </citation>
    <scope>NUCLEOTIDE SEQUENCE [LARGE SCALE GENOMIC DNA]</scope>
</reference>
<keyword evidence="2" id="KW-0812">Transmembrane</keyword>
<evidence type="ECO:0000256" key="2">
    <source>
        <dbReference type="SAM" id="Phobius"/>
    </source>
</evidence>
<dbReference type="PANTHER" id="PTHR14368">
    <property type="entry name" value="TESTIS-EXPRESSED BASIC PROTEIN 1"/>
    <property type="match status" value="1"/>
</dbReference>
<evidence type="ECO:0000256" key="1">
    <source>
        <dbReference type="SAM" id="MobiDB-lite"/>
    </source>
</evidence>
<dbReference type="InterPro" id="IPR038754">
    <property type="entry name" value="TSBP1"/>
</dbReference>
<dbReference type="Ensembl" id="ENSBIXT00005031385.1">
    <property type="protein sequence ID" value="ENSBIXP00005039706.1"/>
    <property type="gene ID" value="ENSBIXG00005022183.1"/>
</dbReference>
<protein>
    <recommendedName>
        <fullName evidence="5">Testis expressed basic protein 1</fullName>
    </recommendedName>
</protein>
<feature type="region of interest" description="Disordered" evidence="1">
    <location>
        <begin position="338"/>
        <end position="364"/>
    </location>
</feature>
<evidence type="ECO:0008006" key="5">
    <source>
        <dbReference type="Google" id="ProtNLM"/>
    </source>
</evidence>
<dbReference type="GeneTree" id="ENSGT00530000064839"/>
<feature type="transmembrane region" description="Helical" evidence="2">
    <location>
        <begin position="6"/>
        <end position="24"/>
    </location>
</feature>
<dbReference type="Gene3D" id="2.150.10.10">
    <property type="entry name" value="Serralysin-like metalloprotease, C-terminal"/>
    <property type="match status" value="1"/>
</dbReference>
<keyword evidence="2" id="KW-0472">Membrane</keyword>
<dbReference type="AlphaFoldDB" id="A0A4W2I722"/>
<dbReference type="PANTHER" id="PTHR14368:SF7">
    <property type="entry name" value="TESTIS-EXPRESSED BASIC PROTEIN 1"/>
    <property type="match status" value="1"/>
</dbReference>
<dbReference type="Proteomes" id="UP000429181">
    <property type="component" value="Chromosome 23"/>
</dbReference>
<reference evidence="3" key="2">
    <citation type="submission" date="2025-08" db="UniProtKB">
        <authorList>
            <consortium name="Ensembl"/>
        </authorList>
    </citation>
    <scope>IDENTIFICATION</scope>
</reference>
<keyword evidence="2" id="KW-1133">Transmembrane helix</keyword>
<dbReference type="InterPro" id="IPR011049">
    <property type="entry name" value="Serralysin-like_metalloprot_C"/>
</dbReference>
<evidence type="ECO:0000313" key="4">
    <source>
        <dbReference type="Proteomes" id="UP000429181"/>
    </source>
</evidence>
<sequence>MAVLEIVLAVILTLLGFAILAILLTRWTRRKQNEIDISRYSSEQSAGLLDYEDDRGFRNLYSTESEGYNRNYTPSTSSLALSQSNIVLPQESVSDTNNLKATPELLPGTVGPIMQFTAPIPGATGPIKLSQKTIVQTPGPIVQYTGPSACPPSMLRGLPLAPIMISQRTSRIAQVLTMDSSGKVTLSPMVIFPGYMDGELIKKSDSKAQILKSGSTTKFQSSREENKEELQKKISFTDSDEVVIAEHKRELSNFQDAELQKGKIEMEVKVKDSNAGIPIGQGSQVKKSETRILKGQGSQVKKNETRIPIGQGSQVKKNETRIPIGQGSQVKKNETRILKGQGSQVKKSETRIPIGQGSQVKKSETRIPIGQGSQVKKNETRIPIGQGSQVKKNETRIPIGQGSQVKKSETRIPIGQGSQVKKNETRIPIGQGSQVKKSECLRNILIYHH</sequence>